<name>A0A9Q0IK67_9TELE</name>
<proteinExistence type="predicted"/>
<comment type="caution">
    <text evidence="2">The sequence shown here is derived from an EMBL/GenBank/DDBJ whole genome shotgun (WGS) entry which is preliminary data.</text>
</comment>
<evidence type="ECO:0000256" key="1">
    <source>
        <dbReference type="SAM" id="MobiDB-lite"/>
    </source>
</evidence>
<organism evidence="2 3">
    <name type="scientific">Muraenolepis orangiensis</name>
    <name type="common">Patagonian moray cod</name>
    <dbReference type="NCBI Taxonomy" id="630683"/>
    <lineage>
        <taxon>Eukaryota</taxon>
        <taxon>Metazoa</taxon>
        <taxon>Chordata</taxon>
        <taxon>Craniata</taxon>
        <taxon>Vertebrata</taxon>
        <taxon>Euteleostomi</taxon>
        <taxon>Actinopterygii</taxon>
        <taxon>Neopterygii</taxon>
        <taxon>Teleostei</taxon>
        <taxon>Neoteleostei</taxon>
        <taxon>Acanthomorphata</taxon>
        <taxon>Zeiogadaria</taxon>
        <taxon>Gadariae</taxon>
        <taxon>Gadiformes</taxon>
        <taxon>Muraenolepidoidei</taxon>
        <taxon>Muraenolepididae</taxon>
        <taxon>Muraenolepis</taxon>
    </lineage>
</organism>
<dbReference type="AlphaFoldDB" id="A0A9Q0IK67"/>
<evidence type="ECO:0000313" key="2">
    <source>
        <dbReference type="EMBL" id="KAJ3603582.1"/>
    </source>
</evidence>
<accession>A0A9Q0IK67</accession>
<reference evidence="2" key="1">
    <citation type="submission" date="2022-07" db="EMBL/GenBank/DDBJ databases">
        <title>Chromosome-level genome of Muraenolepis orangiensis.</title>
        <authorList>
            <person name="Kim J."/>
        </authorList>
    </citation>
    <scope>NUCLEOTIDE SEQUENCE</scope>
    <source>
        <strain evidence="2">KU_S4_2022</strain>
        <tissue evidence="2">Muscle</tissue>
    </source>
</reference>
<sequence>MAGVPLSREGPNDRWRGMGGGGRRLTIDPTHSTTIHPPRGSRIVNTMYPISPRRPGRKRISHPAGSGLSASPPWAPASLNETDEATVLDYNL</sequence>
<dbReference type="EMBL" id="JANIIK010000044">
    <property type="protein sequence ID" value="KAJ3603582.1"/>
    <property type="molecule type" value="Genomic_DNA"/>
</dbReference>
<keyword evidence="3" id="KW-1185">Reference proteome</keyword>
<feature type="region of interest" description="Disordered" evidence="1">
    <location>
        <begin position="1"/>
        <end position="80"/>
    </location>
</feature>
<protein>
    <submittedName>
        <fullName evidence="2">Uncharacterized protein</fullName>
    </submittedName>
</protein>
<evidence type="ECO:0000313" key="3">
    <source>
        <dbReference type="Proteomes" id="UP001148018"/>
    </source>
</evidence>
<dbReference type="Proteomes" id="UP001148018">
    <property type="component" value="Unassembled WGS sequence"/>
</dbReference>
<gene>
    <name evidence="2" type="ORF">NHX12_028327</name>
</gene>